<dbReference type="AlphaFoldDB" id="A0A7W5FL05"/>
<evidence type="ECO:0000259" key="1">
    <source>
        <dbReference type="Pfam" id="PF01636"/>
    </source>
</evidence>
<reference evidence="2 3" key="1">
    <citation type="submission" date="2020-08" db="EMBL/GenBank/DDBJ databases">
        <title>Genomic Encyclopedia of Type Strains, Phase III (KMG-III): the genomes of soil and plant-associated and newly described type strains.</title>
        <authorList>
            <person name="Whitman W."/>
        </authorList>
    </citation>
    <scope>NUCLEOTIDE SEQUENCE [LARGE SCALE GENOMIC DNA]</scope>
    <source>
        <strain evidence="2 3">CECT 5862</strain>
    </source>
</reference>
<dbReference type="Proteomes" id="UP000570361">
    <property type="component" value="Unassembled WGS sequence"/>
</dbReference>
<accession>A0A7W5FL05</accession>
<keyword evidence="3" id="KW-1185">Reference proteome</keyword>
<evidence type="ECO:0000313" key="3">
    <source>
        <dbReference type="Proteomes" id="UP000570361"/>
    </source>
</evidence>
<proteinExistence type="predicted"/>
<name>A0A7W5FL05_9BACL</name>
<dbReference type="EMBL" id="JACHXK010000001">
    <property type="protein sequence ID" value="MBB3108671.1"/>
    <property type="molecule type" value="Genomic_DNA"/>
</dbReference>
<organism evidence="2 3">
    <name type="scientific">Paenibacillus phyllosphaerae</name>
    <dbReference type="NCBI Taxonomy" id="274593"/>
    <lineage>
        <taxon>Bacteria</taxon>
        <taxon>Bacillati</taxon>
        <taxon>Bacillota</taxon>
        <taxon>Bacilli</taxon>
        <taxon>Bacillales</taxon>
        <taxon>Paenibacillaceae</taxon>
        <taxon>Paenibacillus</taxon>
    </lineage>
</organism>
<dbReference type="Gene3D" id="3.90.1200.10">
    <property type="match status" value="1"/>
</dbReference>
<dbReference type="RefSeq" id="WP_183596970.1">
    <property type="nucleotide sequence ID" value="NZ_JACHXK010000001.1"/>
</dbReference>
<gene>
    <name evidence="2" type="ORF">FHS18_000699</name>
</gene>
<dbReference type="SUPFAM" id="SSF56112">
    <property type="entry name" value="Protein kinase-like (PK-like)"/>
    <property type="match status" value="1"/>
</dbReference>
<protein>
    <recommendedName>
        <fullName evidence="1">Aminoglycoside phosphotransferase domain-containing protein</fullName>
    </recommendedName>
</protein>
<sequence>MTRKLDFQQATIIYAGLGERKVERVMDETGGSFIVKPSSHPSREAMVYEQVLPAISARYPKLLSQWEEESSGWLLFEDLGELEHPYDLEAASQVMTEMARWHELPPAIMSGIAGEGVKPSYADMVAELRRDEARLADLLGGQDSGVDLRRLLAEIGSRTIDTDQVISHGDLHVGNYSLIGGQLYILDWEHAHLSCRYWDLFHVIDLSHPLYPRRTALAWREELLQTYWEEAQRLGAKLDREAFLQAYGQFAIIFSLWMLKLIAQDLSGDGGPWAREQLLVQQAETLAITLQLFEQYGSWI</sequence>
<dbReference type="Pfam" id="PF01636">
    <property type="entry name" value="APH"/>
    <property type="match status" value="1"/>
</dbReference>
<dbReference type="InterPro" id="IPR011009">
    <property type="entry name" value="Kinase-like_dom_sf"/>
</dbReference>
<feature type="domain" description="Aminoglycoside phosphotransferase" evidence="1">
    <location>
        <begin position="31"/>
        <end position="227"/>
    </location>
</feature>
<comment type="caution">
    <text evidence="2">The sequence shown here is derived from an EMBL/GenBank/DDBJ whole genome shotgun (WGS) entry which is preliminary data.</text>
</comment>
<dbReference type="InterPro" id="IPR002575">
    <property type="entry name" value="Aminoglycoside_PTrfase"/>
</dbReference>
<evidence type="ECO:0000313" key="2">
    <source>
        <dbReference type="EMBL" id="MBB3108671.1"/>
    </source>
</evidence>